<evidence type="ECO:0000256" key="2">
    <source>
        <dbReference type="HAMAP-Rule" id="MF_01940"/>
    </source>
</evidence>
<dbReference type="EC" id="3.1.4.58" evidence="2"/>
<comment type="caution">
    <text evidence="3">The sequence shown here is derived from an EMBL/GenBank/DDBJ whole genome shotgun (WGS) entry which is preliminary data.</text>
</comment>
<sequence length="186" mass="22079">MPDDPHYFIGFSVPQEYKEFLVKWQEALKPFVDYHKWVHGDDFHVTLRFLGAVKPKTLHQLKRLLSTLKSAPLELQMNGLNFFGKEEQPRVMYAEIERDQEVLDFKRGVDELLDSLGVEEEKRPYRPHITLAKKWGKGKLHLSKEALENKLDDPKSFSFDVRHVNLYRVHPDREKKYEVIESFDLK</sequence>
<feature type="active site" description="Proton donor" evidence="2">
    <location>
        <position position="44"/>
    </location>
</feature>
<evidence type="ECO:0000313" key="3">
    <source>
        <dbReference type="EMBL" id="MFD2640237.1"/>
    </source>
</evidence>
<dbReference type="SUPFAM" id="SSF55144">
    <property type="entry name" value="LigT-like"/>
    <property type="match status" value="1"/>
</dbReference>
<comment type="catalytic activity">
    <reaction evidence="2">
        <text>a 3'-end 2',3'-cyclophospho-ribonucleotide-RNA + H2O = a 3'-end 2'-phospho-ribonucleotide-RNA + H(+)</text>
        <dbReference type="Rhea" id="RHEA:11828"/>
        <dbReference type="Rhea" id="RHEA-COMP:10464"/>
        <dbReference type="Rhea" id="RHEA-COMP:17353"/>
        <dbReference type="ChEBI" id="CHEBI:15377"/>
        <dbReference type="ChEBI" id="CHEBI:15378"/>
        <dbReference type="ChEBI" id="CHEBI:83064"/>
        <dbReference type="ChEBI" id="CHEBI:173113"/>
        <dbReference type="EC" id="3.1.4.58"/>
    </reaction>
</comment>
<dbReference type="Pfam" id="PF13563">
    <property type="entry name" value="2_5_RNA_ligase2"/>
    <property type="match status" value="1"/>
</dbReference>
<proteinExistence type="inferred from homology"/>
<dbReference type="Gene3D" id="3.90.1140.10">
    <property type="entry name" value="Cyclic phosphodiesterase"/>
    <property type="match status" value="1"/>
</dbReference>
<name>A0ABW5QEW0_9BACI</name>
<keyword evidence="1 2" id="KW-0378">Hydrolase</keyword>
<dbReference type="HAMAP" id="MF_01940">
    <property type="entry name" value="RNA_CPDase"/>
    <property type="match status" value="1"/>
</dbReference>
<evidence type="ECO:0000256" key="1">
    <source>
        <dbReference type="ARBA" id="ARBA00022801"/>
    </source>
</evidence>
<feature type="active site" description="Proton acceptor" evidence="2">
    <location>
        <position position="128"/>
    </location>
</feature>
<organism evidence="3 4">
    <name type="scientific">Piscibacillus salipiscarius</name>
    <dbReference type="NCBI Taxonomy" id="299480"/>
    <lineage>
        <taxon>Bacteria</taxon>
        <taxon>Bacillati</taxon>
        <taxon>Bacillota</taxon>
        <taxon>Bacilli</taxon>
        <taxon>Bacillales</taxon>
        <taxon>Bacillaceae</taxon>
        <taxon>Piscibacillus</taxon>
    </lineage>
</organism>
<feature type="short sequence motif" description="HXTX 1" evidence="2">
    <location>
        <begin position="44"/>
        <end position="47"/>
    </location>
</feature>
<dbReference type="InterPro" id="IPR009097">
    <property type="entry name" value="Cyclic_Pdiesterase"/>
</dbReference>
<dbReference type="NCBIfam" id="TIGR02258">
    <property type="entry name" value="2_5_ligase"/>
    <property type="match status" value="1"/>
</dbReference>
<protein>
    <recommendedName>
        <fullName evidence="2">RNA 2',3'-cyclic phosphodiesterase</fullName>
        <shortName evidence="2">RNA 2',3'-CPDase</shortName>
        <ecNumber evidence="2">3.1.4.58</ecNumber>
    </recommendedName>
</protein>
<dbReference type="Proteomes" id="UP001597452">
    <property type="component" value="Unassembled WGS sequence"/>
</dbReference>
<keyword evidence="4" id="KW-1185">Reference proteome</keyword>
<dbReference type="PANTHER" id="PTHR35561">
    <property type="entry name" value="RNA 2',3'-CYCLIC PHOSPHODIESTERASE"/>
    <property type="match status" value="1"/>
</dbReference>
<dbReference type="RefSeq" id="WP_377330350.1">
    <property type="nucleotide sequence ID" value="NZ_JBHUMZ010000052.1"/>
</dbReference>
<accession>A0ABW5QEW0</accession>
<comment type="function">
    <text evidence="2">Hydrolyzes RNA 2',3'-cyclic phosphodiester to an RNA 2'-phosphomonoester.</text>
</comment>
<feature type="short sequence motif" description="HXTX 2" evidence="2">
    <location>
        <begin position="128"/>
        <end position="131"/>
    </location>
</feature>
<evidence type="ECO:0000313" key="4">
    <source>
        <dbReference type="Proteomes" id="UP001597452"/>
    </source>
</evidence>
<comment type="similarity">
    <text evidence="2">Belongs to the 2H phosphoesterase superfamily. ThpR family.</text>
</comment>
<dbReference type="PANTHER" id="PTHR35561:SF1">
    <property type="entry name" value="RNA 2',3'-CYCLIC PHOSPHODIESTERASE"/>
    <property type="match status" value="1"/>
</dbReference>
<dbReference type="EMBL" id="JBHUMZ010000052">
    <property type="protein sequence ID" value="MFD2640237.1"/>
    <property type="molecule type" value="Genomic_DNA"/>
</dbReference>
<gene>
    <name evidence="3" type="primary">thpR</name>
    <name evidence="3" type="ORF">ACFSW4_15315</name>
</gene>
<reference evidence="4" key="1">
    <citation type="journal article" date="2019" name="Int. J. Syst. Evol. Microbiol.">
        <title>The Global Catalogue of Microorganisms (GCM) 10K type strain sequencing project: providing services to taxonomists for standard genome sequencing and annotation.</title>
        <authorList>
            <consortium name="The Broad Institute Genomics Platform"/>
            <consortium name="The Broad Institute Genome Sequencing Center for Infectious Disease"/>
            <person name="Wu L."/>
            <person name="Ma J."/>
        </authorList>
    </citation>
    <scope>NUCLEOTIDE SEQUENCE [LARGE SCALE GENOMIC DNA]</scope>
    <source>
        <strain evidence="4">TISTR 1571</strain>
    </source>
</reference>
<dbReference type="InterPro" id="IPR004175">
    <property type="entry name" value="RNA_CPDase"/>
</dbReference>